<evidence type="ECO:0000259" key="7">
    <source>
        <dbReference type="PROSITE" id="PS51462"/>
    </source>
</evidence>
<organism evidence="8 9">
    <name type="scientific">Thermostaphylospora chromogena</name>
    <dbReference type="NCBI Taxonomy" id="35622"/>
    <lineage>
        <taxon>Bacteria</taxon>
        <taxon>Bacillati</taxon>
        <taxon>Actinomycetota</taxon>
        <taxon>Actinomycetes</taxon>
        <taxon>Streptosporangiales</taxon>
        <taxon>Thermomonosporaceae</taxon>
        <taxon>Thermostaphylospora</taxon>
    </lineage>
</organism>
<keyword evidence="9" id="KW-1185">Reference proteome</keyword>
<dbReference type="CDD" id="cd04678">
    <property type="entry name" value="NUDIX_MTH2_Nudt15"/>
    <property type="match status" value="1"/>
</dbReference>
<feature type="domain" description="Nudix hydrolase" evidence="7">
    <location>
        <begin position="6"/>
        <end position="136"/>
    </location>
</feature>
<evidence type="ECO:0000256" key="1">
    <source>
        <dbReference type="ARBA" id="ARBA00001946"/>
    </source>
</evidence>
<dbReference type="InterPro" id="IPR001870">
    <property type="entry name" value="B30.2/SPRY"/>
</dbReference>
<dbReference type="InterPro" id="IPR020084">
    <property type="entry name" value="NUDIX_hydrolase_CS"/>
</dbReference>
<keyword evidence="3 5" id="KW-0378">Hydrolase</keyword>
<dbReference type="GO" id="GO:0016787">
    <property type="term" value="F:hydrolase activity"/>
    <property type="evidence" value="ECO:0007669"/>
    <property type="project" value="UniProtKB-KW"/>
</dbReference>
<dbReference type="Gene3D" id="3.90.79.10">
    <property type="entry name" value="Nucleoside Triphosphate Pyrophosphohydrolase"/>
    <property type="match status" value="1"/>
</dbReference>
<evidence type="ECO:0000313" key="8">
    <source>
        <dbReference type="EMBL" id="SDR16119.1"/>
    </source>
</evidence>
<evidence type="ECO:0000256" key="5">
    <source>
        <dbReference type="RuleBase" id="RU003476"/>
    </source>
</evidence>
<keyword evidence="4" id="KW-0460">Magnesium</keyword>
<dbReference type="Pfam" id="PF00293">
    <property type="entry name" value="NUDIX"/>
    <property type="match status" value="1"/>
</dbReference>
<name>A0A1H1GSJ4_9ACTN</name>
<sequence length="141" mass="15030">MTYSQPPIIGVGVVVRDADGRILLGRREKAGESPSWCLPGGAVEPGEDFEAAAVRELREESGIDDAGEPRVTGIVVDHPDGRVRVTAAVTVTLGATPPAVTEPRVFRAWEWFDPGALPDPLFPATANILRGDGSSYRVTRP</sequence>
<dbReference type="Proteomes" id="UP000217103">
    <property type="component" value="Unassembled WGS sequence"/>
</dbReference>
<feature type="domain" description="B30.2/SPRY" evidence="6">
    <location>
        <begin position="1"/>
        <end position="141"/>
    </location>
</feature>
<comment type="similarity">
    <text evidence="2 5">Belongs to the Nudix hydrolase family.</text>
</comment>
<dbReference type="InterPro" id="IPR000086">
    <property type="entry name" value="NUDIX_hydrolase_dom"/>
</dbReference>
<dbReference type="STRING" id="35622.SAMN04489764_3791"/>
<proteinExistence type="inferred from homology"/>
<evidence type="ECO:0000313" key="9">
    <source>
        <dbReference type="Proteomes" id="UP000217103"/>
    </source>
</evidence>
<dbReference type="PANTHER" id="PTHR43046:SF12">
    <property type="entry name" value="GDP-MANNOSE MANNOSYL HYDROLASE"/>
    <property type="match status" value="1"/>
</dbReference>
<dbReference type="InterPro" id="IPR020476">
    <property type="entry name" value="Nudix_hydrolase"/>
</dbReference>
<evidence type="ECO:0000259" key="6">
    <source>
        <dbReference type="PROSITE" id="PS50188"/>
    </source>
</evidence>
<dbReference type="InterPro" id="IPR015797">
    <property type="entry name" value="NUDIX_hydrolase-like_dom_sf"/>
</dbReference>
<dbReference type="RefSeq" id="WP_093260609.1">
    <property type="nucleotide sequence ID" value="NZ_FNKK01000002.1"/>
</dbReference>
<reference evidence="8 9" key="1">
    <citation type="submission" date="2016-10" db="EMBL/GenBank/DDBJ databases">
        <authorList>
            <person name="de Groot N.N."/>
        </authorList>
    </citation>
    <scope>NUCLEOTIDE SEQUENCE [LARGE SCALE GENOMIC DNA]</scope>
    <source>
        <strain evidence="8 9">DSM 43794</strain>
    </source>
</reference>
<evidence type="ECO:0000256" key="3">
    <source>
        <dbReference type="ARBA" id="ARBA00022801"/>
    </source>
</evidence>
<evidence type="ECO:0000256" key="2">
    <source>
        <dbReference type="ARBA" id="ARBA00005582"/>
    </source>
</evidence>
<accession>A0A1H1GSJ4</accession>
<dbReference type="PRINTS" id="PR00502">
    <property type="entry name" value="NUDIXFAMILY"/>
</dbReference>
<dbReference type="SUPFAM" id="SSF55811">
    <property type="entry name" value="Nudix"/>
    <property type="match status" value="1"/>
</dbReference>
<protein>
    <submittedName>
        <fullName evidence="8">ADP-ribose pyrophosphatase YjhB, NUDIX family</fullName>
    </submittedName>
</protein>
<dbReference type="PROSITE" id="PS51462">
    <property type="entry name" value="NUDIX"/>
    <property type="match status" value="1"/>
</dbReference>
<dbReference type="PROSITE" id="PS00893">
    <property type="entry name" value="NUDIX_BOX"/>
    <property type="match status" value="1"/>
</dbReference>
<dbReference type="EMBL" id="FNKK01000002">
    <property type="protein sequence ID" value="SDR16119.1"/>
    <property type="molecule type" value="Genomic_DNA"/>
</dbReference>
<dbReference type="AlphaFoldDB" id="A0A1H1GSJ4"/>
<dbReference type="PANTHER" id="PTHR43046">
    <property type="entry name" value="GDP-MANNOSE MANNOSYL HYDROLASE"/>
    <property type="match status" value="1"/>
</dbReference>
<evidence type="ECO:0000256" key="4">
    <source>
        <dbReference type="ARBA" id="ARBA00022842"/>
    </source>
</evidence>
<comment type="cofactor">
    <cofactor evidence="1">
        <name>Mg(2+)</name>
        <dbReference type="ChEBI" id="CHEBI:18420"/>
    </cofactor>
</comment>
<dbReference type="OrthoDB" id="21342at2"/>
<gene>
    <name evidence="8" type="ORF">SAMN04489764_3791</name>
</gene>
<dbReference type="PROSITE" id="PS50188">
    <property type="entry name" value="B302_SPRY"/>
    <property type="match status" value="1"/>
</dbReference>